<dbReference type="STRING" id="1079859.SAMN04515674_102248"/>
<gene>
    <name evidence="2" type="ORF">SAMN04515674_102248</name>
</gene>
<dbReference type="GO" id="GO:0005886">
    <property type="term" value="C:plasma membrane"/>
    <property type="evidence" value="ECO:0007669"/>
    <property type="project" value="TreeGrafter"/>
</dbReference>
<dbReference type="EMBL" id="FOXH01000002">
    <property type="protein sequence ID" value="SFP28379.1"/>
    <property type="molecule type" value="Genomic_DNA"/>
</dbReference>
<dbReference type="InterPro" id="IPR051599">
    <property type="entry name" value="Cell_Envelope_Assoc"/>
</dbReference>
<dbReference type="OrthoDB" id="9782395at2"/>
<evidence type="ECO:0000259" key="1">
    <source>
        <dbReference type="Pfam" id="PF02698"/>
    </source>
</evidence>
<dbReference type="PANTHER" id="PTHR30336">
    <property type="entry name" value="INNER MEMBRANE PROTEIN, PROBABLE PERMEASE"/>
    <property type="match status" value="1"/>
</dbReference>
<dbReference type="Proteomes" id="UP000199306">
    <property type="component" value="Unassembled WGS sequence"/>
</dbReference>
<evidence type="ECO:0000313" key="3">
    <source>
        <dbReference type="Proteomes" id="UP000199306"/>
    </source>
</evidence>
<accession>A0A1I5P2W2</accession>
<dbReference type="Gene3D" id="3.40.50.620">
    <property type="entry name" value="HUPs"/>
    <property type="match status" value="1"/>
</dbReference>
<evidence type="ECO:0000313" key="2">
    <source>
        <dbReference type="EMBL" id="SFP28379.1"/>
    </source>
</evidence>
<proteinExistence type="predicted"/>
<dbReference type="InterPro" id="IPR003848">
    <property type="entry name" value="DUF218"/>
</dbReference>
<name>A0A1I5P2W2_9BACT</name>
<dbReference type="AlphaFoldDB" id="A0A1I5P2W2"/>
<dbReference type="Pfam" id="PF02698">
    <property type="entry name" value="DUF218"/>
    <property type="match status" value="1"/>
</dbReference>
<organism evidence="2 3">
    <name type="scientific">Pseudarcicella hirudinis</name>
    <dbReference type="NCBI Taxonomy" id="1079859"/>
    <lineage>
        <taxon>Bacteria</taxon>
        <taxon>Pseudomonadati</taxon>
        <taxon>Bacteroidota</taxon>
        <taxon>Cytophagia</taxon>
        <taxon>Cytophagales</taxon>
        <taxon>Flectobacillaceae</taxon>
        <taxon>Pseudarcicella</taxon>
    </lineage>
</organism>
<sequence>MTGLLILLGATNSHDGQLSPMAIDRLICAYHFLKNNPEFSILCTGGFGNHFNTSDYPHAQYLQHFLLEREIDPRRFTEFALSENTIEDAQLSRQIISRYNPAMVAVLSSDFHLERARLTFQKFCPFSNMFFIEAKSSLFEEDLARLVRQEQEALQRLMFMN</sequence>
<reference evidence="2 3" key="1">
    <citation type="submission" date="2016-10" db="EMBL/GenBank/DDBJ databases">
        <authorList>
            <person name="de Groot N.N."/>
        </authorList>
    </citation>
    <scope>NUCLEOTIDE SEQUENCE [LARGE SCALE GENOMIC DNA]</scope>
    <source>
        <strain evidence="3">E92,LMG 26720,CCM 7988</strain>
    </source>
</reference>
<protein>
    <submittedName>
        <fullName evidence="2">DUF218 domain-containing protein</fullName>
    </submittedName>
</protein>
<feature type="domain" description="DUF218" evidence="1">
    <location>
        <begin position="6"/>
        <end position="128"/>
    </location>
</feature>
<dbReference type="RefSeq" id="WP_092012731.1">
    <property type="nucleotide sequence ID" value="NZ_FOXH01000002.1"/>
</dbReference>
<dbReference type="InterPro" id="IPR014729">
    <property type="entry name" value="Rossmann-like_a/b/a_fold"/>
</dbReference>
<dbReference type="PANTHER" id="PTHR30336:SF20">
    <property type="entry name" value="DUF218 DOMAIN-CONTAINING PROTEIN"/>
    <property type="match status" value="1"/>
</dbReference>
<keyword evidence="3" id="KW-1185">Reference proteome</keyword>
<dbReference type="CDD" id="cd06259">
    <property type="entry name" value="YdcF-like"/>
    <property type="match status" value="1"/>
</dbReference>